<dbReference type="InterPro" id="IPR001807">
    <property type="entry name" value="ClC"/>
</dbReference>
<dbReference type="GO" id="GO:0016020">
    <property type="term" value="C:membrane"/>
    <property type="evidence" value="ECO:0007669"/>
    <property type="project" value="UniProtKB-SubCell"/>
</dbReference>
<feature type="transmembrane region" description="Helical" evidence="5">
    <location>
        <begin position="227"/>
        <end position="252"/>
    </location>
</feature>
<dbReference type="InterPro" id="IPR050368">
    <property type="entry name" value="ClC-type_chloride_channel"/>
</dbReference>
<dbReference type="Pfam" id="PF00654">
    <property type="entry name" value="Voltage_CLC"/>
    <property type="match status" value="1"/>
</dbReference>
<evidence type="ECO:0000256" key="6">
    <source>
        <dbReference type="SAM" id="SignalP"/>
    </source>
</evidence>
<evidence type="ECO:0000256" key="1">
    <source>
        <dbReference type="ARBA" id="ARBA00004141"/>
    </source>
</evidence>
<name>A0AAD9DC85_9STRA</name>
<feature type="transmembrane region" description="Helical" evidence="5">
    <location>
        <begin position="457"/>
        <end position="477"/>
    </location>
</feature>
<organism evidence="7 8">
    <name type="scientific">Skeletonema marinoi</name>
    <dbReference type="NCBI Taxonomy" id="267567"/>
    <lineage>
        <taxon>Eukaryota</taxon>
        <taxon>Sar</taxon>
        <taxon>Stramenopiles</taxon>
        <taxon>Ochrophyta</taxon>
        <taxon>Bacillariophyta</taxon>
        <taxon>Coscinodiscophyceae</taxon>
        <taxon>Thalassiosirophycidae</taxon>
        <taxon>Thalassiosirales</taxon>
        <taxon>Skeletonemataceae</taxon>
        <taxon>Skeletonema</taxon>
        <taxon>Skeletonema marinoi-dohrnii complex</taxon>
    </lineage>
</organism>
<dbReference type="PANTHER" id="PTHR43427:SF12">
    <property type="entry name" value="CHLORIDE TRANSPORTER"/>
    <property type="match status" value="1"/>
</dbReference>
<dbReference type="SUPFAM" id="SSF81340">
    <property type="entry name" value="Clc chloride channel"/>
    <property type="match status" value="1"/>
</dbReference>
<feature type="signal peptide" evidence="6">
    <location>
        <begin position="1"/>
        <end position="23"/>
    </location>
</feature>
<feature type="chain" id="PRO_5042195794" evidence="6">
    <location>
        <begin position="24"/>
        <end position="552"/>
    </location>
</feature>
<protein>
    <submittedName>
        <fullName evidence="7">CLC voltage-gated chloride channel</fullName>
    </submittedName>
</protein>
<dbReference type="Proteomes" id="UP001224775">
    <property type="component" value="Unassembled WGS sequence"/>
</dbReference>
<feature type="transmembrane region" description="Helical" evidence="5">
    <location>
        <begin position="264"/>
        <end position="287"/>
    </location>
</feature>
<proteinExistence type="predicted"/>
<comment type="subcellular location">
    <subcellularLocation>
        <location evidence="1">Membrane</location>
        <topology evidence="1">Multi-pass membrane protein</topology>
    </subcellularLocation>
</comment>
<feature type="transmembrane region" description="Helical" evidence="5">
    <location>
        <begin position="307"/>
        <end position="329"/>
    </location>
</feature>
<accession>A0AAD9DC85</accession>
<dbReference type="GO" id="GO:0015108">
    <property type="term" value="F:chloride transmembrane transporter activity"/>
    <property type="evidence" value="ECO:0007669"/>
    <property type="project" value="InterPro"/>
</dbReference>
<dbReference type="AlphaFoldDB" id="A0AAD9DC85"/>
<evidence type="ECO:0000256" key="5">
    <source>
        <dbReference type="SAM" id="Phobius"/>
    </source>
</evidence>
<feature type="transmembrane region" description="Helical" evidence="5">
    <location>
        <begin position="489"/>
        <end position="512"/>
    </location>
</feature>
<evidence type="ECO:0000313" key="8">
    <source>
        <dbReference type="Proteomes" id="UP001224775"/>
    </source>
</evidence>
<comment type="caution">
    <text evidence="7">The sequence shown here is derived from an EMBL/GenBank/DDBJ whole genome shotgun (WGS) entry which is preliminary data.</text>
</comment>
<evidence type="ECO:0000256" key="3">
    <source>
        <dbReference type="ARBA" id="ARBA00022989"/>
    </source>
</evidence>
<gene>
    <name evidence="7" type="ORF">QTG54_008510</name>
</gene>
<keyword evidence="6" id="KW-0732">Signal</keyword>
<evidence type="ECO:0000256" key="2">
    <source>
        <dbReference type="ARBA" id="ARBA00022692"/>
    </source>
</evidence>
<dbReference type="CDD" id="cd00400">
    <property type="entry name" value="Voltage_gated_ClC"/>
    <property type="match status" value="1"/>
</dbReference>
<keyword evidence="8" id="KW-1185">Reference proteome</keyword>
<sequence>MKAKAPTSLSLLLLLILTYSTSGHFNAKGRAVPVLVSDTSSATTAFVRPQSNQPSALPISIDADGTDDGILFRQAAIIGIVTAAMGHVYGHILDGTVKGVWKYVPNYLQKRGILDNAVGHWYIPMTCSIGGLIMGILSIKLKPSFVVADFVRALSGSDADMSIFPTKLMPALSNLLLLSLVTSTFGFSVGPEAPMVCAGGLVGKALSNRWNNECNTKTLIGCNRDVIMTYAGAAGALTAFMGIPLAGSIFALELTRASAGMASAATDALVPAVVASVAALALIRGIADPHSSVGGHFRYLSSIPTPSGRITIVTSLVCGIGGAFIATIFHKSVHFLKDVLWSELVPDDDNAKDGSIQASFQIHREVLVKTAIGIAVGALSMKYPTTMFWGEGSLQTAIDGQRTPFADTKHGLPSFLTAHAHVDPNAPCETSWAAIQVGVAKLISIALACAGKFPGGIIFPLFFAAAPIANAMCGFFSQHLEIPVNSVAIMALMASTQASVTRTPLATVLMLTLSASPGTELSKILPCVILSSYIGVFCSRYISKESYFTYSK</sequence>
<evidence type="ECO:0000313" key="7">
    <source>
        <dbReference type="EMBL" id="KAK1740415.1"/>
    </source>
</evidence>
<reference evidence="7" key="1">
    <citation type="submission" date="2023-06" db="EMBL/GenBank/DDBJ databases">
        <title>Survivors Of The Sea: Transcriptome response of Skeletonema marinoi to long-term dormancy.</title>
        <authorList>
            <person name="Pinder M.I.M."/>
            <person name="Kourtchenko O."/>
            <person name="Robertson E.K."/>
            <person name="Larsson T."/>
            <person name="Maumus F."/>
            <person name="Osuna-Cruz C.M."/>
            <person name="Vancaester E."/>
            <person name="Stenow R."/>
            <person name="Vandepoele K."/>
            <person name="Ploug H."/>
            <person name="Bruchert V."/>
            <person name="Godhe A."/>
            <person name="Topel M."/>
        </authorList>
    </citation>
    <scope>NUCLEOTIDE SEQUENCE</scope>
    <source>
        <strain evidence="7">R05AC</strain>
    </source>
</reference>
<dbReference type="Gene3D" id="1.10.3080.10">
    <property type="entry name" value="Clc chloride channel"/>
    <property type="match status" value="1"/>
</dbReference>
<keyword evidence="3 5" id="KW-1133">Transmembrane helix</keyword>
<dbReference type="PANTHER" id="PTHR43427">
    <property type="entry name" value="CHLORIDE CHANNEL PROTEIN CLC-E"/>
    <property type="match status" value="1"/>
</dbReference>
<dbReference type="InterPro" id="IPR014743">
    <property type="entry name" value="Cl-channel_core"/>
</dbReference>
<evidence type="ECO:0000256" key="4">
    <source>
        <dbReference type="ARBA" id="ARBA00023136"/>
    </source>
</evidence>
<dbReference type="EMBL" id="JATAAI010000015">
    <property type="protein sequence ID" value="KAK1740415.1"/>
    <property type="molecule type" value="Genomic_DNA"/>
</dbReference>
<keyword evidence="4 5" id="KW-0472">Membrane</keyword>
<keyword evidence="2 5" id="KW-0812">Transmembrane</keyword>
<feature type="transmembrane region" description="Helical" evidence="5">
    <location>
        <begin position="524"/>
        <end position="542"/>
    </location>
</feature>